<dbReference type="RefSeq" id="WP_003154873.1">
    <property type="nucleotide sequence ID" value="NZ_AP028932.1"/>
</dbReference>
<evidence type="ECO:0000259" key="1">
    <source>
        <dbReference type="Pfam" id="PF06114"/>
    </source>
</evidence>
<dbReference type="AlphaFoldDB" id="A0A411A4Z4"/>
<accession>A0A411A4Z4</accession>
<sequence length="196" mass="23306">MGDFLTHLEEYVKNLYCRMGMTAPLHIDMQMIAKELDIWIHFEDTHSMMLKRDGMYSIVLNQKKSPEEQWQDFAHELCHVLKHTGNHFHMNKLFRELQEFQANHFMYHFCVPTFMLLNMELPQRRSHAVILIAAAFRVTASFAEKRLELFERRKAGIQFQKRLACLLSDKRPNVYYGSGQTHLHAAEEKTPYFIEN</sequence>
<feature type="domain" description="IrrE N-terminal-like" evidence="1">
    <location>
        <begin position="33"/>
        <end position="148"/>
    </location>
</feature>
<gene>
    <name evidence="2" type="ORF">BACVE_000337</name>
</gene>
<dbReference type="EMBL" id="CP063687">
    <property type="protein sequence ID" value="QOY25409.1"/>
    <property type="molecule type" value="Genomic_DNA"/>
</dbReference>
<proteinExistence type="predicted"/>
<reference evidence="3" key="1">
    <citation type="submission" date="2020-10" db="EMBL/GenBank/DDBJ databases">
        <title>Complete genome sequence of Bacillus velezensis NST6.</title>
        <authorList>
            <person name="Choi J."/>
        </authorList>
    </citation>
    <scope>NUCLEOTIDE SEQUENCE [LARGE SCALE GENOMIC DNA]</scope>
    <source>
        <strain evidence="3">NST6</strain>
    </source>
</reference>
<evidence type="ECO:0000313" key="2">
    <source>
        <dbReference type="EMBL" id="QOY25409.1"/>
    </source>
</evidence>
<dbReference type="Proteomes" id="UP000587477">
    <property type="component" value="Chromosome"/>
</dbReference>
<dbReference type="InterPro" id="IPR010359">
    <property type="entry name" value="IrrE_HExxH"/>
</dbReference>
<name>A0A411A4Z4_BACVE</name>
<evidence type="ECO:0000313" key="3">
    <source>
        <dbReference type="Proteomes" id="UP000587477"/>
    </source>
</evidence>
<dbReference type="Pfam" id="PF06114">
    <property type="entry name" value="Peptidase_M78"/>
    <property type="match status" value="1"/>
</dbReference>
<dbReference type="Gene3D" id="1.10.10.2910">
    <property type="match status" value="1"/>
</dbReference>
<organism evidence="2 3">
    <name type="scientific">Bacillus velezensis</name>
    <dbReference type="NCBI Taxonomy" id="492670"/>
    <lineage>
        <taxon>Bacteria</taxon>
        <taxon>Bacillati</taxon>
        <taxon>Bacillota</taxon>
        <taxon>Bacilli</taxon>
        <taxon>Bacillales</taxon>
        <taxon>Bacillaceae</taxon>
        <taxon>Bacillus</taxon>
        <taxon>Bacillus amyloliquefaciens group</taxon>
    </lineage>
</organism>
<protein>
    <recommendedName>
        <fullName evidence="1">IrrE N-terminal-like domain-containing protein</fullName>
    </recommendedName>
</protein>